<proteinExistence type="predicted"/>
<sequence>MKRNKDNKGNYIEGIDEEFQDLAAGFSKLDFSKESNKAYVFETTLKNVNSKGDKDMNKIRKTVAIAASLVIASTLVAQTSFAQESVSKIIKSINLGHVTMVQEEDNDEPKEVDLPDSLKGKAYDKNGKLIEKLTKDTAKDGIYDKDGNRITKFIMNDGSVVEMKDKNSKSEDKLYVTDINKISDYTCFKVKLPTYLPDGYTFKNAEFTKDENGNVKDSKYADINFENKVTGKEIFLQERFACDETKTVGNADDIEKIKINGVDAILSDGRNIDWETDNTLFYLGGKNIGKDEVIKVAESIK</sequence>
<keyword evidence="1" id="KW-0812">Transmembrane</keyword>
<gene>
    <name evidence="3" type="ORF">Cspa_c43800</name>
</gene>
<organism evidence="3 4">
    <name type="scientific">Clostridium saccharoperbutylacetonicum N1-4(HMT)</name>
    <dbReference type="NCBI Taxonomy" id="931276"/>
    <lineage>
        <taxon>Bacteria</taxon>
        <taxon>Bacillati</taxon>
        <taxon>Bacillota</taxon>
        <taxon>Clostridia</taxon>
        <taxon>Eubacteriales</taxon>
        <taxon>Clostridiaceae</taxon>
        <taxon>Clostridium</taxon>
    </lineage>
</organism>
<dbReference type="HOGENOM" id="CLU_923437_0_0_9"/>
<dbReference type="OrthoDB" id="2544256at2"/>
<dbReference type="Proteomes" id="UP000011728">
    <property type="component" value="Chromosome"/>
</dbReference>
<dbReference type="STRING" id="36745.CLSAP_41460"/>
<accession>M1MPI5</accession>
<dbReference type="KEGG" id="csr:Cspa_c43800"/>
<keyword evidence="1" id="KW-0472">Membrane</keyword>
<evidence type="ECO:0000313" key="4">
    <source>
        <dbReference type="Proteomes" id="UP000011728"/>
    </source>
</evidence>
<dbReference type="EMBL" id="CP004121">
    <property type="protein sequence ID" value="AGF58133.1"/>
    <property type="molecule type" value="Genomic_DNA"/>
</dbReference>
<evidence type="ECO:0000256" key="1">
    <source>
        <dbReference type="SAM" id="Phobius"/>
    </source>
</evidence>
<reference evidence="3 4" key="1">
    <citation type="submission" date="2013-02" db="EMBL/GenBank/DDBJ databases">
        <title>Genome sequence of Clostridium saccharoperbutylacetonicum N1-4(HMT).</title>
        <authorList>
            <person name="Poehlein A."/>
            <person name="Daniel R."/>
        </authorList>
    </citation>
    <scope>NUCLEOTIDE SEQUENCE [LARGE SCALE GENOMIC DNA]</scope>
    <source>
        <strain evidence="4">N1-4(HMT)</strain>
    </source>
</reference>
<dbReference type="eggNOG" id="COG2834">
    <property type="taxonomic scope" value="Bacteria"/>
</dbReference>
<evidence type="ECO:0000313" key="3">
    <source>
        <dbReference type="EMBL" id="AGF58133.1"/>
    </source>
</evidence>
<dbReference type="PATRIC" id="fig|931276.5.peg.4412"/>
<keyword evidence="4" id="KW-1185">Reference proteome</keyword>
<feature type="domain" description="DUF4367" evidence="2">
    <location>
        <begin position="193"/>
        <end position="300"/>
    </location>
</feature>
<evidence type="ECO:0000259" key="2">
    <source>
        <dbReference type="Pfam" id="PF14285"/>
    </source>
</evidence>
<dbReference type="Pfam" id="PF14285">
    <property type="entry name" value="DUF4367"/>
    <property type="match status" value="1"/>
</dbReference>
<dbReference type="RefSeq" id="WP_015394444.1">
    <property type="nucleotide sequence ID" value="NC_020291.1"/>
</dbReference>
<protein>
    <recommendedName>
        <fullName evidence="2">DUF4367 domain-containing protein</fullName>
    </recommendedName>
</protein>
<name>M1MPI5_9CLOT</name>
<dbReference type="AlphaFoldDB" id="M1MPI5"/>
<keyword evidence="1" id="KW-1133">Transmembrane helix</keyword>
<dbReference type="InterPro" id="IPR025377">
    <property type="entry name" value="DUF4367"/>
</dbReference>
<feature type="transmembrane region" description="Helical" evidence="1">
    <location>
        <begin position="63"/>
        <end position="81"/>
    </location>
</feature>